<reference evidence="1 2" key="1">
    <citation type="submission" date="2018-03" db="EMBL/GenBank/DDBJ databases">
        <title>Aeromonas veronii whole genome sequencing and analysis.</title>
        <authorList>
            <person name="Xie H."/>
            <person name="Liu T."/>
            <person name="Wang K."/>
        </authorList>
    </citation>
    <scope>NUCLEOTIDE SEQUENCE [LARGE SCALE GENOMIC DNA]</scope>
    <source>
        <strain evidence="1 2">XH.VA.1</strain>
    </source>
</reference>
<comment type="caution">
    <text evidence="1">The sequence shown here is derived from an EMBL/GenBank/DDBJ whole genome shotgun (WGS) entry which is preliminary data.</text>
</comment>
<sequence length="80" mass="9426">MKMFETMEESIIQIETLISNEPRMLQFNKDLVLGSLELFHDGLEIQASFWFVIQNYLLQKSDKDIEAKELLSVMKRMGIE</sequence>
<evidence type="ECO:0000313" key="2">
    <source>
        <dbReference type="Proteomes" id="UP000241986"/>
    </source>
</evidence>
<accession>A0A2T4N0Q3</accession>
<organism evidence="1 2">
    <name type="scientific">Aeromonas veronii</name>
    <dbReference type="NCBI Taxonomy" id="654"/>
    <lineage>
        <taxon>Bacteria</taxon>
        <taxon>Pseudomonadati</taxon>
        <taxon>Pseudomonadota</taxon>
        <taxon>Gammaproteobacteria</taxon>
        <taxon>Aeromonadales</taxon>
        <taxon>Aeromonadaceae</taxon>
        <taxon>Aeromonas</taxon>
    </lineage>
</organism>
<protein>
    <submittedName>
        <fullName evidence="1">Uncharacterized protein</fullName>
    </submittedName>
</protein>
<name>A0A2T4N0Q3_AERVE</name>
<dbReference type="AlphaFoldDB" id="A0A2T4N0Q3"/>
<evidence type="ECO:0000313" key="1">
    <source>
        <dbReference type="EMBL" id="PTH80421.1"/>
    </source>
</evidence>
<dbReference type="Proteomes" id="UP000241986">
    <property type="component" value="Unassembled WGS sequence"/>
</dbReference>
<dbReference type="EMBL" id="PZKL01000034">
    <property type="protein sequence ID" value="PTH80421.1"/>
    <property type="molecule type" value="Genomic_DNA"/>
</dbReference>
<gene>
    <name evidence="1" type="ORF">DAA48_14210</name>
</gene>
<proteinExistence type="predicted"/>
<dbReference type="RefSeq" id="WP_021230290.1">
    <property type="nucleotide sequence ID" value="NZ_PZKL01000034.1"/>
</dbReference>